<proteinExistence type="predicted"/>
<name>M3DJD1_9ACTN</name>
<feature type="region of interest" description="Disordered" evidence="1">
    <location>
        <begin position="60"/>
        <end position="86"/>
    </location>
</feature>
<feature type="compositionally biased region" description="Gly residues" evidence="1">
    <location>
        <begin position="66"/>
        <end position="75"/>
    </location>
</feature>
<organism evidence="2 3">
    <name type="scientific">Streptomyces bottropensis ATCC 25435</name>
    <dbReference type="NCBI Taxonomy" id="1054862"/>
    <lineage>
        <taxon>Bacteria</taxon>
        <taxon>Bacillati</taxon>
        <taxon>Actinomycetota</taxon>
        <taxon>Actinomycetes</taxon>
        <taxon>Kitasatosporales</taxon>
        <taxon>Streptomycetaceae</taxon>
        <taxon>Streptomyces</taxon>
    </lineage>
</organism>
<gene>
    <name evidence="2" type="ORF">SBD_1769</name>
</gene>
<evidence type="ECO:0000313" key="3">
    <source>
        <dbReference type="Proteomes" id="UP000030760"/>
    </source>
</evidence>
<accession>M3DJD1</accession>
<dbReference type="Proteomes" id="UP000030760">
    <property type="component" value="Unassembled WGS sequence"/>
</dbReference>
<evidence type="ECO:0000313" key="2">
    <source>
        <dbReference type="EMBL" id="EMF56937.1"/>
    </source>
</evidence>
<dbReference type="AlphaFoldDB" id="M3DJD1"/>
<sequence length="86" mass="9753">MTRLRTSGRSRAARPGFRERRAWMTRACGVRCPGRHTRRTFRDAGMPRTALTWKNVNPLERRTGRGGRMGDGGRCVGERCRGRHGG</sequence>
<reference evidence="3" key="1">
    <citation type="journal article" date="2013" name="Genome Announc.">
        <title>Draft Genome Sequence of Streptomyces bottropensis ATCC 25435, a Bottromycin-Producing Actinomycete.</title>
        <authorList>
            <person name="Zhang H."/>
            <person name="Zhou W."/>
            <person name="Zhuang Y."/>
            <person name="Liang X."/>
            <person name="Liu T."/>
        </authorList>
    </citation>
    <scope>NUCLEOTIDE SEQUENCE [LARGE SCALE GENOMIC DNA]</scope>
    <source>
        <strain evidence="3">ATCC 25435</strain>
    </source>
</reference>
<protein>
    <submittedName>
        <fullName evidence="2">Uncharacterized protein</fullName>
    </submittedName>
</protein>
<evidence type="ECO:0000256" key="1">
    <source>
        <dbReference type="SAM" id="MobiDB-lite"/>
    </source>
</evidence>
<dbReference type="EMBL" id="KB405059">
    <property type="protein sequence ID" value="EMF56937.1"/>
    <property type="molecule type" value="Genomic_DNA"/>
</dbReference>